<keyword evidence="1" id="KW-0963">Cytoplasm</keyword>
<feature type="region of interest" description="Disordered" evidence="2">
    <location>
        <begin position="464"/>
        <end position="491"/>
    </location>
</feature>
<dbReference type="InterPro" id="IPR050756">
    <property type="entry name" value="CSN3"/>
</dbReference>
<dbReference type="InterPro" id="IPR055089">
    <property type="entry name" value="COP9_N"/>
</dbReference>
<dbReference type="GeneID" id="89975850"/>
<keyword evidence="5" id="KW-1185">Reference proteome</keyword>
<comment type="caution">
    <text evidence="4">The sequence shown here is derived from an EMBL/GenBank/DDBJ whole genome shotgun (WGS) entry which is preliminary data.</text>
</comment>
<dbReference type="GO" id="GO:0008180">
    <property type="term" value="C:COP9 signalosome"/>
    <property type="evidence" value="ECO:0007669"/>
    <property type="project" value="TreeGrafter"/>
</dbReference>
<gene>
    <name evidence="4" type="ORF">LTR84_007685</name>
</gene>
<feature type="compositionally biased region" description="Acidic residues" evidence="2">
    <location>
        <begin position="481"/>
        <end position="491"/>
    </location>
</feature>
<protein>
    <recommendedName>
        <fullName evidence="3">COP9 signalosome complex subunit 3 N-terminal helical repeats domain-containing protein</fullName>
    </recommendedName>
</protein>
<accession>A0AAV9NKS6</accession>
<dbReference type="GO" id="GO:0006511">
    <property type="term" value="P:ubiquitin-dependent protein catabolic process"/>
    <property type="evidence" value="ECO:0007669"/>
    <property type="project" value="TreeGrafter"/>
</dbReference>
<dbReference type="Proteomes" id="UP001358417">
    <property type="component" value="Unassembled WGS sequence"/>
</dbReference>
<feature type="domain" description="COP9 signalosome complex subunit 3 N-terminal helical repeats" evidence="3">
    <location>
        <begin position="31"/>
        <end position="290"/>
    </location>
</feature>
<name>A0AAV9NKS6_9EURO</name>
<evidence type="ECO:0000313" key="4">
    <source>
        <dbReference type="EMBL" id="KAK5061143.1"/>
    </source>
</evidence>
<evidence type="ECO:0000256" key="2">
    <source>
        <dbReference type="SAM" id="MobiDB-lite"/>
    </source>
</evidence>
<proteinExistence type="predicted"/>
<dbReference type="PANTHER" id="PTHR10758:SF1">
    <property type="entry name" value="COP9 SIGNALOSOME COMPLEX SUBUNIT 3"/>
    <property type="match status" value="1"/>
</dbReference>
<evidence type="ECO:0000256" key="1">
    <source>
        <dbReference type="ARBA" id="ARBA00022490"/>
    </source>
</evidence>
<reference evidence="4 5" key="1">
    <citation type="submission" date="2023-08" db="EMBL/GenBank/DDBJ databases">
        <title>Black Yeasts Isolated from many extreme environments.</title>
        <authorList>
            <person name="Coleine C."/>
            <person name="Stajich J.E."/>
            <person name="Selbmann L."/>
        </authorList>
    </citation>
    <scope>NUCLEOTIDE SEQUENCE [LARGE SCALE GENOMIC DNA]</scope>
    <source>
        <strain evidence="4 5">CCFEE 5792</strain>
    </source>
</reference>
<dbReference type="AlphaFoldDB" id="A0AAV9NKS6"/>
<dbReference type="Pfam" id="PF22788">
    <property type="entry name" value="COP9_hel_rpt"/>
    <property type="match status" value="1"/>
</dbReference>
<evidence type="ECO:0000259" key="3">
    <source>
        <dbReference type="Pfam" id="PF22788"/>
    </source>
</evidence>
<evidence type="ECO:0000313" key="5">
    <source>
        <dbReference type="Proteomes" id="UP001358417"/>
    </source>
</evidence>
<dbReference type="EMBL" id="JAVRRD010000003">
    <property type="protein sequence ID" value="KAK5061143.1"/>
    <property type="molecule type" value="Genomic_DNA"/>
</dbReference>
<dbReference type="PANTHER" id="PTHR10758">
    <property type="entry name" value="26S PROTEASOME NON-ATPASE REGULATORY SUBUNIT 3/COP9 SIGNALOSOME COMPLEX SUBUNIT 3"/>
    <property type="match status" value="1"/>
</dbReference>
<dbReference type="RefSeq" id="XP_064710240.1">
    <property type="nucleotide sequence ID" value="XM_064851237.1"/>
</dbReference>
<sequence length="491" mass="54979">MDKILEDSGALTPALLLADEGQFEQKALDLLSKLSKLSAQDFDARDQLDALQPSTHTITFLYLLTVSIDTSAASGKAAPRQLPSSVLPEGSLWPYITQILLDFDFIQVRYCGTQLLRIIDIVTLGAEQTSNYIPAIQLLHQVILRLDSTSSILTSTHRAFIRLCLLAEAYTEAILILDQPIYHIPTVLDNRSKSYLCSSGDQNSTYLNPATGLTQPITVRIFLEYYLLGALSYLAVRRYKDALFFLEIVLSTPTAQNAVSMLQIEAYRKWTLLSLILKGSIPESPKNISQGVLKYLKALAKPYDCIVEAFVSNDIEKLRTEIEAGSALWQEDGNYGLMVEVYQAFRKFTVIRLGRTFSALPLVAVANKMLADEQDLTETRAYLDSLIAERALHAVVVNSDDGDQILRFLPPSVSLMNESEVDTALSTQTLRLQLLLKHIQDSEHRMETTKEYIEYLKKLKKARDDDKKVSGSGNGRTTTVDDVDEDMMEEF</sequence>
<organism evidence="4 5">
    <name type="scientific">Exophiala bonariae</name>
    <dbReference type="NCBI Taxonomy" id="1690606"/>
    <lineage>
        <taxon>Eukaryota</taxon>
        <taxon>Fungi</taxon>
        <taxon>Dikarya</taxon>
        <taxon>Ascomycota</taxon>
        <taxon>Pezizomycotina</taxon>
        <taxon>Eurotiomycetes</taxon>
        <taxon>Chaetothyriomycetidae</taxon>
        <taxon>Chaetothyriales</taxon>
        <taxon>Herpotrichiellaceae</taxon>
        <taxon>Exophiala</taxon>
    </lineage>
</organism>